<protein>
    <recommendedName>
        <fullName evidence="3">Beta-lactamase-inhibitor-like PepSY-like domain-containing protein</fullName>
    </recommendedName>
</protein>
<dbReference type="RefSeq" id="WP_206567428.1">
    <property type="nucleotide sequence ID" value="NZ_JAFKCW010000001.1"/>
</dbReference>
<accession>A0ABS3BJF5</accession>
<reference evidence="1 2" key="1">
    <citation type="submission" date="2021-03" db="EMBL/GenBank/DDBJ databases">
        <title>novel species isolated from a fishpond in China.</title>
        <authorList>
            <person name="Lu H."/>
            <person name="Cai Z."/>
        </authorList>
    </citation>
    <scope>NUCLEOTIDE SEQUENCE [LARGE SCALE GENOMIC DNA]</scope>
    <source>
        <strain evidence="1 2">JCM 31546</strain>
    </source>
</reference>
<keyword evidence="2" id="KW-1185">Reference proteome</keyword>
<dbReference type="EMBL" id="JAFKCW010000001">
    <property type="protein sequence ID" value="MBN7799434.1"/>
    <property type="molecule type" value="Genomic_DNA"/>
</dbReference>
<dbReference type="Proteomes" id="UP000664698">
    <property type="component" value="Unassembled WGS sequence"/>
</dbReference>
<comment type="caution">
    <text evidence="1">The sequence shown here is derived from an EMBL/GenBank/DDBJ whole genome shotgun (WGS) entry which is preliminary data.</text>
</comment>
<evidence type="ECO:0000313" key="2">
    <source>
        <dbReference type="Proteomes" id="UP000664698"/>
    </source>
</evidence>
<evidence type="ECO:0000313" key="1">
    <source>
        <dbReference type="EMBL" id="MBN7799434.1"/>
    </source>
</evidence>
<gene>
    <name evidence="1" type="ORF">J0A67_01105</name>
</gene>
<organism evidence="1 2">
    <name type="scientific">Algoriphagus aestuariicola</name>
    <dbReference type="NCBI Taxonomy" id="1852016"/>
    <lineage>
        <taxon>Bacteria</taxon>
        <taxon>Pseudomonadati</taxon>
        <taxon>Bacteroidota</taxon>
        <taxon>Cytophagia</taxon>
        <taxon>Cytophagales</taxon>
        <taxon>Cyclobacteriaceae</taxon>
        <taxon>Algoriphagus</taxon>
    </lineage>
</organism>
<name>A0ABS3BJF5_9BACT</name>
<proteinExistence type="predicted"/>
<dbReference type="PROSITE" id="PS51257">
    <property type="entry name" value="PROKAR_LIPOPROTEIN"/>
    <property type="match status" value="1"/>
</dbReference>
<evidence type="ECO:0008006" key="3">
    <source>
        <dbReference type="Google" id="ProtNLM"/>
    </source>
</evidence>
<sequence>MDTKVIIYPFMTALLLTGCSEKNGTSESVEAQNEMSGELHENDTVTVKRDGTLLDGTMDLMDSIPLPEEVLASIEKDSTVSAEEIVSSRSFAEGNQIYYEVTFATANDQTKKLIFDEKGKVSSYN</sequence>